<dbReference type="AlphaFoldDB" id="A0A365UBE7"/>
<keyword evidence="4" id="KW-1185">Reference proteome</keyword>
<comment type="caution">
    <text evidence="3">The sequence shown here is derived from an EMBL/GenBank/DDBJ whole genome shotgun (WGS) entry which is preliminary data.</text>
</comment>
<dbReference type="Proteomes" id="UP000253370">
    <property type="component" value="Unassembled WGS sequence"/>
</dbReference>
<evidence type="ECO:0000313" key="4">
    <source>
        <dbReference type="Proteomes" id="UP000253370"/>
    </source>
</evidence>
<dbReference type="PROSITE" id="PS51781">
    <property type="entry name" value="SH3B"/>
    <property type="match status" value="1"/>
</dbReference>
<evidence type="ECO:0000259" key="2">
    <source>
        <dbReference type="PROSITE" id="PS51781"/>
    </source>
</evidence>
<dbReference type="SUPFAM" id="SSF50044">
    <property type="entry name" value="SH3-domain"/>
    <property type="match status" value="1"/>
</dbReference>
<dbReference type="SMART" id="SM00287">
    <property type="entry name" value="SH3b"/>
    <property type="match status" value="1"/>
</dbReference>
<proteinExistence type="predicted"/>
<gene>
    <name evidence="3" type="ORF">DRV85_08615</name>
</gene>
<organism evidence="3 4">
    <name type="scientific">Rhodosalinus halophilus</name>
    <dbReference type="NCBI Taxonomy" id="2259333"/>
    <lineage>
        <taxon>Bacteria</taxon>
        <taxon>Pseudomonadati</taxon>
        <taxon>Pseudomonadota</taxon>
        <taxon>Alphaproteobacteria</taxon>
        <taxon>Rhodobacterales</taxon>
        <taxon>Paracoccaceae</taxon>
        <taxon>Rhodosalinus</taxon>
    </lineage>
</organism>
<dbReference type="InterPro" id="IPR003646">
    <property type="entry name" value="SH3-like_bac-type"/>
</dbReference>
<dbReference type="RefSeq" id="WP_113289036.1">
    <property type="nucleotide sequence ID" value="NZ_QNTQ01000006.1"/>
</dbReference>
<name>A0A365UBE7_9RHOB</name>
<feature type="domain" description="SH3b" evidence="2">
    <location>
        <begin position="121"/>
        <end position="186"/>
    </location>
</feature>
<evidence type="ECO:0000256" key="1">
    <source>
        <dbReference type="SAM" id="MobiDB-lite"/>
    </source>
</evidence>
<feature type="compositionally biased region" description="Low complexity" evidence="1">
    <location>
        <begin position="52"/>
        <end position="63"/>
    </location>
</feature>
<sequence>MWGFIIATFVLLAVVFYQASGGADYAPSATSIQAQERAPGPEERAEPASSGAVDRVPAAADAPTSGVPLASARTQPEPPRGFDAREPGDGGLFTRVVMPSGEVAAPQAPTVATPVVSASATDIRAVDAGRVNMRAGPGTGYGVLATLSRGDRVIVLDDPGQGWVKLRVEDGGRVGWMAASLLEPID</sequence>
<feature type="region of interest" description="Disordered" evidence="1">
    <location>
        <begin position="32"/>
        <end position="88"/>
    </location>
</feature>
<dbReference type="InterPro" id="IPR036028">
    <property type="entry name" value="SH3-like_dom_sf"/>
</dbReference>
<reference evidence="3 4" key="1">
    <citation type="submission" date="2018-07" db="EMBL/GenBank/DDBJ databases">
        <title>Rhodosalinus sp. strain E84T genomic sequence and assembly.</title>
        <authorList>
            <person name="Liu Z.-W."/>
            <person name="Lu D.-C."/>
        </authorList>
    </citation>
    <scope>NUCLEOTIDE SEQUENCE [LARGE SCALE GENOMIC DNA]</scope>
    <source>
        <strain evidence="3 4">E84</strain>
    </source>
</reference>
<dbReference type="EMBL" id="QNTQ01000006">
    <property type="protein sequence ID" value="RBI85778.1"/>
    <property type="molecule type" value="Genomic_DNA"/>
</dbReference>
<protein>
    <recommendedName>
        <fullName evidence="2">SH3b domain-containing protein</fullName>
    </recommendedName>
</protein>
<dbReference type="OrthoDB" id="7433551at2"/>
<evidence type="ECO:0000313" key="3">
    <source>
        <dbReference type="EMBL" id="RBI85778.1"/>
    </source>
</evidence>
<dbReference type="Pfam" id="PF08239">
    <property type="entry name" value="SH3_3"/>
    <property type="match status" value="1"/>
</dbReference>
<accession>A0A365UBE7</accession>
<dbReference type="Gene3D" id="2.30.30.40">
    <property type="entry name" value="SH3 Domains"/>
    <property type="match status" value="1"/>
</dbReference>